<comment type="caution">
    <text evidence="9">The sequence shown here is derived from an EMBL/GenBank/DDBJ whole genome shotgun (WGS) entry which is preliminary data.</text>
</comment>
<sequence>MSKQKTIRIAATSMNTNKHLLLALAVTLCPGSFSLAADKPNIVLILSDDQAWTDYGFMGHPTIQTPNLDALAKRSLVLDRGYVASPLCRPSLASMVTGLYPFGHGITGNDVDGGNDRAALDVPLREQFRQHPSFIRTLTANGYLAHQSGKWWEGSFADGGFTHGMTHGDPKRGGRHGDAGLKIGREGMKPVTEFIDLAVQQQKPFFVWYAPFLPHTPHNPPERLLAKYAIDGRAQDVAEYYAMCEWFDETCGELLDHLDAKGVAENTIVLYICDNGWAAASTNADDPNQKLWKGFAQRSKGSPYENGIRTPIMVSWPGRVKPERSKDLAHAIDLFPTIAAATGAEAPANLPGIDLMDADARNERTQVFGVAHSIHNMTVGDPDDTQQYLWCVEDEWKLLVRYAGKDTTKYRNVHVWDKAPARLFHLKNDPHEKHDLAAKRPGVVERLKRAIENWR</sequence>
<evidence type="ECO:0000256" key="1">
    <source>
        <dbReference type="ARBA" id="ARBA00001913"/>
    </source>
</evidence>
<dbReference type="InterPro" id="IPR017850">
    <property type="entry name" value="Alkaline_phosphatase_core_sf"/>
</dbReference>
<dbReference type="SUPFAM" id="SSF53649">
    <property type="entry name" value="Alkaline phosphatase-like"/>
    <property type="match status" value="1"/>
</dbReference>
<evidence type="ECO:0000313" key="9">
    <source>
        <dbReference type="EMBL" id="NNJ26379.1"/>
    </source>
</evidence>
<proteinExistence type="inferred from homology"/>
<dbReference type="PANTHER" id="PTHR42693:SF42">
    <property type="entry name" value="ARYLSULFATASE G"/>
    <property type="match status" value="1"/>
</dbReference>
<feature type="domain" description="Sulfatase N-terminal" evidence="8">
    <location>
        <begin position="40"/>
        <end position="343"/>
    </location>
</feature>
<keyword evidence="10" id="KW-1185">Reference proteome</keyword>
<dbReference type="PANTHER" id="PTHR42693">
    <property type="entry name" value="ARYLSULFATASE FAMILY MEMBER"/>
    <property type="match status" value="1"/>
</dbReference>
<reference evidence="9 10" key="1">
    <citation type="journal article" date="2020" name="Syst. Appl. Microbiol.">
        <title>Alienimonas chondri sp. nov., a novel planctomycete isolated from the biofilm of the red alga Chondrus crispus.</title>
        <authorList>
            <person name="Vitorino I."/>
            <person name="Albuquerque L."/>
            <person name="Wiegand S."/>
            <person name="Kallscheuer N."/>
            <person name="da Costa M.S."/>
            <person name="Lobo-da-Cunha A."/>
            <person name="Jogler C."/>
            <person name="Lage O.M."/>
        </authorList>
    </citation>
    <scope>NUCLEOTIDE SEQUENCE [LARGE SCALE GENOMIC DNA]</scope>
    <source>
        <strain evidence="9 10">LzC2</strain>
    </source>
</reference>
<evidence type="ECO:0000259" key="8">
    <source>
        <dbReference type="Pfam" id="PF00884"/>
    </source>
</evidence>
<keyword evidence="5" id="KW-0378">Hydrolase</keyword>
<dbReference type="Gene3D" id="3.40.720.10">
    <property type="entry name" value="Alkaline Phosphatase, subunit A"/>
    <property type="match status" value="1"/>
</dbReference>
<comment type="similarity">
    <text evidence="2">Belongs to the sulfatase family.</text>
</comment>
<evidence type="ECO:0000313" key="10">
    <source>
        <dbReference type="Proteomes" id="UP000609651"/>
    </source>
</evidence>
<evidence type="ECO:0000256" key="4">
    <source>
        <dbReference type="ARBA" id="ARBA00022729"/>
    </source>
</evidence>
<evidence type="ECO:0000256" key="7">
    <source>
        <dbReference type="SAM" id="SignalP"/>
    </source>
</evidence>
<organism evidence="9 10">
    <name type="scientific">Alienimonas chondri</name>
    <dbReference type="NCBI Taxonomy" id="2681879"/>
    <lineage>
        <taxon>Bacteria</taxon>
        <taxon>Pseudomonadati</taxon>
        <taxon>Planctomycetota</taxon>
        <taxon>Planctomycetia</taxon>
        <taxon>Planctomycetales</taxon>
        <taxon>Planctomycetaceae</taxon>
        <taxon>Alienimonas</taxon>
    </lineage>
</organism>
<evidence type="ECO:0000256" key="5">
    <source>
        <dbReference type="ARBA" id="ARBA00022801"/>
    </source>
</evidence>
<feature type="signal peptide" evidence="7">
    <location>
        <begin position="1"/>
        <end position="36"/>
    </location>
</feature>
<dbReference type="EMBL" id="WTPX01000075">
    <property type="protein sequence ID" value="NNJ26379.1"/>
    <property type="molecule type" value="Genomic_DNA"/>
</dbReference>
<dbReference type="Pfam" id="PF00884">
    <property type="entry name" value="Sulfatase"/>
    <property type="match status" value="1"/>
</dbReference>
<name>A0ABX1VE54_9PLAN</name>
<evidence type="ECO:0000256" key="6">
    <source>
        <dbReference type="ARBA" id="ARBA00022837"/>
    </source>
</evidence>
<evidence type="ECO:0000256" key="3">
    <source>
        <dbReference type="ARBA" id="ARBA00022723"/>
    </source>
</evidence>
<protein>
    <recommendedName>
        <fullName evidence="8">Sulfatase N-terminal domain-containing protein</fullName>
    </recommendedName>
</protein>
<gene>
    <name evidence="9" type="ORF">LzC2_24620</name>
</gene>
<dbReference type="Gene3D" id="3.30.1120.10">
    <property type="match status" value="1"/>
</dbReference>
<dbReference type="InterPro" id="IPR000917">
    <property type="entry name" value="Sulfatase_N"/>
</dbReference>
<comment type="cofactor">
    <cofactor evidence="1">
        <name>Ca(2+)</name>
        <dbReference type="ChEBI" id="CHEBI:29108"/>
    </cofactor>
</comment>
<keyword evidence="4 7" id="KW-0732">Signal</keyword>
<feature type="chain" id="PRO_5045382316" description="Sulfatase N-terminal domain-containing protein" evidence="7">
    <location>
        <begin position="37"/>
        <end position="455"/>
    </location>
</feature>
<dbReference type="InterPro" id="IPR050738">
    <property type="entry name" value="Sulfatase"/>
</dbReference>
<dbReference type="Proteomes" id="UP000609651">
    <property type="component" value="Unassembled WGS sequence"/>
</dbReference>
<keyword evidence="6" id="KW-0106">Calcium</keyword>
<accession>A0ABX1VE54</accession>
<keyword evidence="3" id="KW-0479">Metal-binding</keyword>
<evidence type="ECO:0000256" key="2">
    <source>
        <dbReference type="ARBA" id="ARBA00008779"/>
    </source>
</evidence>